<evidence type="ECO:0000313" key="2">
    <source>
        <dbReference type="EMBL" id="TGL85687.1"/>
    </source>
</evidence>
<comment type="caution">
    <text evidence="2">The sequence shown here is derived from an EMBL/GenBank/DDBJ whole genome shotgun (WGS) entry which is preliminary data.</text>
</comment>
<reference evidence="2 3" key="1">
    <citation type="journal article" date="2019" name="PLoS Negl. Trop. Dis.">
        <title>Revisiting the worldwide diversity of Leptospira species in the environment.</title>
        <authorList>
            <person name="Vincent A.T."/>
            <person name="Schiettekatte O."/>
            <person name="Bourhy P."/>
            <person name="Veyrier F.J."/>
            <person name="Picardeau M."/>
        </authorList>
    </citation>
    <scope>NUCLEOTIDE SEQUENCE [LARGE SCALE GENOMIC DNA]</scope>
    <source>
        <strain evidence="2 3">201702445</strain>
    </source>
</reference>
<gene>
    <name evidence="2" type="ORF">EHQ83_07510</name>
</gene>
<dbReference type="SUPFAM" id="SSF81901">
    <property type="entry name" value="HCP-like"/>
    <property type="match status" value="1"/>
</dbReference>
<dbReference type="EMBL" id="RQGM01000028">
    <property type="protein sequence ID" value="TGL85687.1"/>
    <property type="molecule type" value="Genomic_DNA"/>
</dbReference>
<dbReference type="InterPro" id="IPR019734">
    <property type="entry name" value="TPR_rpt"/>
</dbReference>
<dbReference type="InterPro" id="IPR011990">
    <property type="entry name" value="TPR-like_helical_dom_sf"/>
</dbReference>
<accession>A0A6N4QUY2</accession>
<feature type="repeat" description="TPR" evidence="1">
    <location>
        <begin position="68"/>
        <end position="101"/>
    </location>
</feature>
<dbReference type="Gene3D" id="1.25.40.10">
    <property type="entry name" value="Tetratricopeptide repeat domain"/>
    <property type="match status" value="2"/>
</dbReference>
<evidence type="ECO:0000256" key="1">
    <source>
        <dbReference type="PROSITE-ProRule" id="PRU00339"/>
    </source>
</evidence>
<dbReference type="Pfam" id="PF13432">
    <property type="entry name" value="TPR_16"/>
    <property type="match status" value="1"/>
</dbReference>
<organism evidence="2 3">
    <name type="scientific">Leptospira yasudae</name>
    <dbReference type="NCBI Taxonomy" id="2202201"/>
    <lineage>
        <taxon>Bacteria</taxon>
        <taxon>Pseudomonadati</taxon>
        <taxon>Spirochaetota</taxon>
        <taxon>Spirochaetia</taxon>
        <taxon>Leptospirales</taxon>
        <taxon>Leptospiraceae</taxon>
        <taxon>Leptospira</taxon>
    </lineage>
</organism>
<dbReference type="RefSeq" id="WP_135569278.1">
    <property type="nucleotide sequence ID" value="NZ_RQGK01000032.1"/>
</dbReference>
<dbReference type="AlphaFoldDB" id="A0A6N4QUY2"/>
<dbReference type="SMART" id="SM00028">
    <property type="entry name" value="TPR"/>
    <property type="match status" value="3"/>
</dbReference>
<sequence length="209" mass="24638">MDSKKNSYRIRTAFSIVLLCLLFSYDCGLSEKEMDVMYQRGVALFVANKREEALKVFKELYEEDEDYKDVKFVMGKLLYYNRKFKEAEELFQELSDEDPNNYNALGWLIKTQFAETPLKKDLAENLERFLSKDSENLEVLFISARILEETGKPDQAIIAYQKILSQTRMLAFAHRQLEYIYRKANLEKKAAFHNQKYLELTGKSDSQKE</sequence>
<dbReference type="Pfam" id="PF14559">
    <property type="entry name" value="TPR_19"/>
    <property type="match status" value="1"/>
</dbReference>
<protein>
    <submittedName>
        <fullName evidence="2">Tetratricopeptide repeat protein</fullName>
    </submittedName>
</protein>
<proteinExistence type="predicted"/>
<keyword evidence="1" id="KW-0802">TPR repeat</keyword>
<evidence type="ECO:0000313" key="3">
    <source>
        <dbReference type="Proteomes" id="UP000297613"/>
    </source>
</evidence>
<dbReference type="Proteomes" id="UP000297613">
    <property type="component" value="Unassembled WGS sequence"/>
</dbReference>
<name>A0A6N4QUY2_9LEPT</name>
<dbReference type="PROSITE" id="PS50005">
    <property type="entry name" value="TPR"/>
    <property type="match status" value="1"/>
</dbReference>